<dbReference type="Proteomes" id="UP000217790">
    <property type="component" value="Unassembled WGS sequence"/>
</dbReference>
<accession>A0A2H3CI36</accession>
<reference evidence="3" key="1">
    <citation type="journal article" date="2017" name="Nat. Ecol. Evol.">
        <title>Genome expansion and lineage-specific genetic innovations in the forest pathogenic fungi Armillaria.</title>
        <authorList>
            <person name="Sipos G."/>
            <person name="Prasanna A.N."/>
            <person name="Walter M.C."/>
            <person name="O'Connor E."/>
            <person name="Balint B."/>
            <person name="Krizsan K."/>
            <person name="Kiss B."/>
            <person name="Hess J."/>
            <person name="Varga T."/>
            <person name="Slot J."/>
            <person name="Riley R."/>
            <person name="Boka B."/>
            <person name="Rigling D."/>
            <person name="Barry K."/>
            <person name="Lee J."/>
            <person name="Mihaltcheva S."/>
            <person name="LaButti K."/>
            <person name="Lipzen A."/>
            <person name="Waldron R."/>
            <person name="Moloney N.M."/>
            <person name="Sperisen C."/>
            <person name="Kredics L."/>
            <person name="Vagvoelgyi C."/>
            <person name="Patrignani A."/>
            <person name="Fitzpatrick D."/>
            <person name="Nagy I."/>
            <person name="Doyle S."/>
            <person name="Anderson J.B."/>
            <person name="Grigoriev I.V."/>
            <person name="Gueldener U."/>
            <person name="Muensterkoetter M."/>
            <person name="Nagy L.G."/>
        </authorList>
    </citation>
    <scope>NUCLEOTIDE SEQUENCE [LARGE SCALE GENOMIC DNA]</scope>
    <source>
        <strain evidence="3">Ar21-2</strain>
    </source>
</reference>
<gene>
    <name evidence="2" type="ORF">ARMGADRAFT_1091665</name>
</gene>
<sequence>MPLCFDYISARNLADCNSGCASHAKQTNTSSGSSTPGGGKPVYPPKGAGQTGG</sequence>
<evidence type="ECO:0000313" key="3">
    <source>
        <dbReference type="Proteomes" id="UP000217790"/>
    </source>
</evidence>
<dbReference type="AlphaFoldDB" id="A0A2H3CI36"/>
<protein>
    <submittedName>
        <fullName evidence="2">Uncharacterized protein</fullName>
    </submittedName>
</protein>
<dbReference type="InParanoid" id="A0A2H3CI36"/>
<name>A0A2H3CI36_ARMGA</name>
<evidence type="ECO:0000313" key="2">
    <source>
        <dbReference type="EMBL" id="PBK81014.1"/>
    </source>
</evidence>
<keyword evidence="3" id="KW-1185">Reference proteome</keyword>
<evidence type="ECO:0000256" key="1">
    <source>
        <dbReference type="SAM" id="MobiDB-lite"/>
    </source>
</evidence>
<dbReference type="EMBL" id="KZ293736">
    <property type="protein sequence ID" value="PBK81014.1"/>
    <property type="molecule type" value="Genomic_DNA"/>
</dbReference>
<organism evidence="2 3">
    <name type="scientific">Armillaria gallica</name>
    <name type="common">Bulbous honey fungus</name>
    <name type="synonym">Armillaria bulbosa</name>
    <dbReference type="NCBI Taxonomy" id="47427"/>
    <lineage>
        <taxon>Eukaryota</taxon>
        <taxon>Fungi</taxon>
        <taxon>Dikarya</taxon>
        <taxon>Basidiomycota</taxon>
        <taxon>Agaricomycotina</taxon>
        <taxon>Agaricomycetes</taxon>
        <taxon>Agaricomycetidae</taxon>
        <taxon>Agaricales</taxon>
        <taxon>Marasmiineae</taxon>
        <taxon>Physalacriaceae</taxon>
        <taxon>Armillaria</taxon>
    </lineage>
</organism>
<proteinExistence type="predicted"/>
<feature type="region of interest" description="Disordered" evidence="1">
    <location>
        <begin position="20"/>
        <end position="53"/>
    </location>
</feature>